<gene>
    <name evidence="2" type="ORF">AVDCRST_MAG90-1907</name>
</gene>
<feature type="non-terminal residue" evidence="2">
    <location>
        <position position="1"/>
    </location>
</feature>
<evidence type="ECO:0000256" key="1">
    <source>
        <dbReference type="SAM" id="MobiDB-lite"/>
    </source>
</evidence>
<name>A0A6J4LRI3_9HYPH</name>
<feature type="non-terminal residue" evidence="2">
    <location>
        <position position="84"/>
    </location>
</feature>
<accession>A0A6J4LRI3</accession>
<sequence length="84" mass="9532">VVWCWWRRGRPPSVLPSSQDLPVLGPECAEDRLQGHETPVALHLRARQDRALAHHRRVRQEAARARPGDQARPLHGPAALRDQV</sequence>
<keyword evidence="2" id="KW-0687">Ribonucleoprotein</keyword>
<keyword evidence="2" id="KW-0689">Ribosomal protein</keyword>
<dbReference type="GO" id="GO:0005840">
    <property type="term" value="C:ribosome"/>
    <property type="evidence" value="ECO:0007669"/>
    <property type="project" value="UniProtKB-KW"/>
</dbReference>
<feature type="region of interest" description="Disordered" evidence="1">
    <location>
        <begin position="56"/>
        <end position="84"/>
    </location>
</feature>
<feature type="compositionally biased region" description="Basic and acidic residues" evidence="1">
    <location>
        <begin position="59"/>
        <end position="69"/>
    </location>
</feature>
<proteinExistence type="predicted"/>
<dbReference type="AlphaFoldDB" id="A0A6J4LRI3"/>
<protein>
    <submittedName>
        <fullName evidence="2">SSU ribosomal protein S18p @ SSU ribosomal protein S18p, zinc-independent</fullName>
    </submittedName>
</protein>
<evidence type="ECO:0000313" key="2">
    <source>
        <dbReference type="EMBL" id="CAA9339496.1"/>
    </source>
</evidence>
<organism evidence="2">
    <name type="scientific">uncultured Microvirga sp</name>
    <dbReference type="NCBI Taxonomy" id="412392"/>
    <lineage>
        <taxon>Bacteria</taxon>
        <taxon>Pseudomonadati</taxon>
        <taxon>Pseudomonadota</taxon>
        <taxon>Alphaproteobacteria</taxon>
        <taxon>Hyphomicrobiales</taxon>
        <taxon>Methylobacteriaceae</taxon>
        <taxon>Microvirga</taxon>
        <taxon>environmental samples</taxon>
    </lineage>
</organism>
<reference evidence="2" key="1">
    <citation type="submission" date="2020-02" db="EMBL/GenBank/DDBJ databases">
        <authorList>
            <person name="Meier V. D."/>
        </authorList>
    </citation>
    <scope>NUCLEOTIDE SEQUENCE</scope>
    <source>
        <strain evidence="2">AVDCRST_MAG90</strain>
    </source>
</reference>
<dbReference type="EMBL" id="CADCUC010000373">
    <property type="protein sequence ID" value="CAA9339496.1"/>
    <property type="molecule type" value="Genomic_DNA"/>
</dbReference>